<keyword evidence="4 6" id="KW-1133">Transmembrane helix</keyword>
<evidence type="ECO:0000256" key="4">
    <source>
        <dbReference type="ARBA" id="ARBA00022989"/>
    </source>
</evidence>
<protein>
    <recommendedName>
        <fullName evidence="9">TIGR00374 family protein</fullName>
    </recommendedName>
</protein>
<evidence type="ECO:0000256" key="3">
    <source>
        <dbReference type="ARBA" id="ARBA00022692"/>
    </source>
</evidence>
<dbReference type="PANTHER" id="PTHR39087:SF2">
    <property type="entry name" value="UPF0104 MEMBRANE PROTEIN MJ1595"/>
    <property type="match status" value="1"/>
</dbReference>
<accession>A0A6C7E600</accession>
<feature type="transmembrane region" description="Helical" evidence="6">
    <location>
        <begin position="50"/>
        <end position="67"/>
    </location>
</feature>
<dbReference type="Pfam" id="PF03706">
    <property type="entry name" value="LPG_synthase_TM"/>
    <property type="match status" value="1"/>
</dbReference>
<evidence type="ECO:0000256" key="1">
    <source>
        <dbReference type="ARBA" id="ARBA00004651"/>
    </source>
</evidence>
<evidence type="ECO:0008006" key="9">
    <source>
        <dbReference type="Google" id="ProtNLM"/>
    </source>
</evidence>
<name>A0A6C7E600_ILUCY</name>
<evidence type="ECO:0000256" key="2">
    <source>
        <dbReference type="ARBA" id="ARBA00022475"/>
    </source>
</evidence>
<comment type="subcellular location">
    <subcellularLocation>
        <location evidence="1">Cell membrane</location>
        <topology evidence="1">Multi-pass membrane protein</topology>
    </subcellularLocation>
</comment>
<dbReference type="PANTHER" id="PTHR39087">
    <property type="entry name" value="UPF0104 MEMBRANE PROTEIN MJ1595"/>
    <property type="match status" value="1"/>
</dbReference>
<dbReference type="Proteomes" id="UP000011863">
    <property type="component" value="Chromosome"/>
</dbReference>
<organism evidence="7 8">
    <name type="scientific">Ilumatobacter coccineus (strain NBRC 103263 / KCTC 29153 / YM16-304)</name>
    <dbReference type="NCBI Taxonomy" id="1313172"/>
    <lineage>
        <taxon>Bacteria</taxon>
        <taxon>Bacillati</taxon>
        <taxon>Actinomycetota</taxon>
        <taxon>Acidimicrobiia</taxon>
        <taxon>Acidimicrobiales</taxon>
        <taxon>Ilumatobacteraceae</taxon>
        <taxon>Ilumatobacter</taxon>
    </lineage>
</organism>
<feature type="transmembrane region" description="Helical" evidence="6">
    <location>
        <begin position="165"/>
        <end position="186"/>
    </location>
</feature>
<keyword evidence="5 6" id="KW-0472">Membrane</keyword>
<keyword evidence="3 6" id="KW-0812">Transmembrane</keyword>
<dbReference type="OrthoDB" id="5182677at2"/>
<evidence type="ECO:0000256" key="6">
    <source>
        <dbReference type="SAM" id="Phobius"/>
    </source>
</evidence>
<dbReference type="GO" id="GO:0005886">
    <property type="term" value="C:plasma membrane"/>
    <property type="evidence" value="ECO:0007669"/>
    <property type="project" value="UniProtKB-SubCell"/>
</dbReference>
<feature type="transmembrane region" description="Helical" evidence="6">
    <location>
        <begin position="318"/>
        <end position="339"/>
    </location>
</feature>
<proteinExistence type="predicted"/>
<reference evidence="7 8" key="1">
    <citation type="journal article" date="2013" name="Int. J. Syst. Evol. Microbiol.">
        <title>Ilumatobacter nonamiense sp. nov. and Ilumatobacter coccineum sp. nov., isolated from seashore sand.</title>
        <authorList>
            <person name="Matsumoto A."/>
            <person name="Kasai H."/>
            <person name="Matsuo Y."/>
            <person name="Shizuri Y."/>
            <person name="Ichikawa N."/>
            <person name="Fujita N."/>
            <person name="Omura S."/>
            <person name="Takahashi Y."/>
        </authorList>
    </citation>
    <scope>NUCLEOTIDE SEQUENCE [LARGE SCALE GENOMIC DNA]</scope>
    <source>
        <strain evidence="8">NBRC 103263 / KCTC 29153 / YM16-304</strain>
    </source>
</reference>
<feature type="transmembrane region" description="Helical" evidence="6">
    <location>
        <begin position="239"/>
        <end position="258"/>
    </location>
</feature>
<feature type="transmembrane region" description="Helical" evidence="6">
    <location>
        <begin position="20"/>
        <end position="38"/>
    </location>
</feature>
<dbReference type="AlphaFoldDB" id="A0A6C7E600"/>
<evidence type="ECO:0000256" key="5">
    <source>
        <dbReference type="ARBA" id="ARBA00023136"/>
    </source>
</evidence>
<dbReference type="EMBL" id="AP012057">
    <property type="protein sequence ID" value="BAN01951.1"/>
    <property type="molecule type" value="Genomic_DNA"/>
</dbReference>
<feature type="transmembrane region" description="Helical" evidence="6">
    <location>
        <begin position="128"/>
        <end position="153"/>
    </location>
</feature>
<dbReference type="InterPro" id="IPR022791">
    <property type="entry name" value="L-PG_synthase/AglD"/>
</dbReference>
<keyword evidence="8" id="KW-1185">Reference proteome</keyword>
<sequence>MTRLADEHGVTARAANSSVVRVAAVAVLVGALTLAIWVQRNTIGGALGEIAGLSALAITGLAALTVYERWSRANIVRRLLGTDVAIGRAVTIHDVGTAVSKGVPLGGALGTALRWSISRESDVRPARFASMLIAYGIATSFVSWLLPLAALSIDLTQRSIQFADVVIASVIVAVLAGSAVFWTLILRSDRLELWASTRMRGLFGRIARRLPSVGAHDPATGVSEVRTELRAIARRPWWLLSRTLLAQATGAIILFVSLRSLGVGSELGATEFFRVFFLAHLAGTFAPTPGGVGVVEAGTTGALMAAGVDTTTALAGVLIYRFLTYVLPIAFGAALYVAWRMGRTRRVRSTEVRPARLAVHGPSFDTSLPDLSRLAHQGVRDDRHVGRHHDTP</sequence>
<evidence type="ECO:0000313" key="8">
    <source>
        <dbReference type="Proteomes" id="UP000011863"/>
    </source>
</evidence>
<evidence type="ECO:0000313" key="7">
    <source>
        <dbReference type="EMBL" id="BAN01951.1"/>
    </source>
</evidence>
<keyword evidence="2" id="KW-1003">Cell membrane</keyword>
<dbReference type="RefSeq" id="WP_015441198.1">
    <property type="nucleotide sequence ID" value="NC_020520.1"/>
</dbReference>
<dbReference type="KEGG" id="aym:YM304_16370"/>
<gene>
    <name evidence="7" type="ORF">YM304_16370</name>
</gene>